<evidence type="ECO:0000313" key="12">
    <source>
        <dbReference type="Proteomes" id="UP000050761"/>
    </source>
</evidence>
<keyword evidence="12" id="KW-1185">Reference proteome</keyword>
<sequence length="744" mass="83483">MLMGSRKKVQKKKGKVKDVSDDFDDLVENANDDGCGLSRKYAIDIIRLIKCHSKPLNKVATEFIEIFKERCSLVVGMALLAIYDDLAATDDVATKIVTVYLIYRVRDIEVALRRRSSGGADDILGHPFMSFFLNLVDSKVVDEICVPYRLPTGIERSVVLRILNGKTAEFAAMSANDLVASGTMNDLGCEDSEELQDKAASNAPTNPSTSKDQESARAESSPLSAVSTPQQDLSKEQFEEFMKRLLDGKSLTIMRIVQGMDVTVQCMEVVTRLYQYRPELPREPLNDYVRYCVRYCLDATPSSNLNRVVRLVAITLKNLLKSGSISASELSLELREFGVRFCQHPDTTFLFNTVGLAQLKDSGETAANTEMVQQTSQTEIESSKKLLIKLGLIVGDGKLQSTFRQSYLRSIMLGAQKCAKINSVEVEAKRRQNEKELGKKAAERWECILRYLALPSDKNMNSVSSTTRELFSAAGFTSDSDGSSDLEITSAGFQFLLLSPVHQLWTYMIGSDFSQTAFEINSNWTEEQTTLIMHMRELGLIFIRKRKDGLCYMFWKLRSEKRIVECHRRPIERETSSSQLGVDFRFRAAFQFFPPEFRGGKEFRNLHIQLASIIELSTSKMLLQSSEELVVRRSEVWRARTFLAHGVGQALELGSVDRCCDYALTIQQIPVSKACLLSPTEGRTRSIFERDISGLEALISTGHCGIVNDFLLECSANVGDCTPCGMESQKFVVDDRSWDAAAYR</sequence>
<keyword evidence="4" id="KW-0963">Cytoplasm</keyword>
<evidence type="ECO:0000256" key="2">
    <source>
        <dbReference type="ARBA" id="ARBA00004496"/>
    </source>
</evidence>
<evidence type="ECO:0000256" key="6">
    <source>
        <dbReference type="ARBA" id="ARBA00023158"/>
    </source>
</evidence>
<proteinExistence type="inferred from homology"/>
<evidence type="ECO:0000256" key="9">
    <source>
        <dbReference type="RuleBase" id="RU364024"/>
    </source>
</evidence>
<feature type="region of interest" description="Disordered" evidence="10">
    <location>
        <begin position="193"/>
        <end position="232"/>
    </location>
</feature>
<dbReference type="WBParaSite" id="HPBE_0001036001-mRNA-1">
    <property type="protein sequence ID" value="HPBE_0001036001-mRNA-1"/>
    <property type="gene ID" value="HPBE_0001036001"/>
</dbReference>
<name>A0A183FRB6_HELPZ</name>
<comment type="subcellular location">
    <subcellularLocation>
        <location evidence="2">Cytoplasm</location>
    </subcellularLocation>
    <subcellularLocation>
        <location evidence="1 9">Nucleus</location>
    </subcellularLocation>
</comment>
<comment type="similarity">
    <text evidence="9">Belongs to the TFB2 family.</text>
</comment>
<dbReference type="GO" id="GO:0030014">
    <property type="term" value="C:CCR4-NOT complex"/>
    <property type="evidence" value="ECO:0007669"/>
    <property type="project" value="InterPro"/>
</dbReference>
<evidence type="ECO:0000313" key="11">
    <source>
        <dbReference type="EMBL" id="VDO84795.1"/>
    </source>
</evidence>
<keyword evidence="9" id="KW-0227">DNA damage</keyword>
<dbReference type="PANTHER" id="PTHR15975">
    <property type="entry name" value="CCR4-NOT TRANSCRIPTION COMPLEX SUBUNIT 11"/>
    <property type="match status" value="1"/>
</dbReference>
<reference evidence="13" key="2">
    <citation type="submission" date="2019-09" db="UniProtKB">
        <authorList>
            <consortium name="WormBaseParasite"/>
        </authorList>
    </citation>
    <scope>IDENTIFICATION</scope>
</reference>
<dbReference type="GO" id="GO:0005737">
    <property type="term" value="C:cytoplasm"/>
    <property type="evidence" value="ECO:0007669"/>
    <property type="project" value="UniProtKB-SubCell"/>
</dbReference>
<evidence type="ECO:0000256" key="7">
    <source>
        <dbReference type="ARBA" id="ARBA00023163"/>
    </source>
</evidence>
<dbReference type="EMBL" id="UZAH01026741">
    <property type="protein sequence ID" value="VDO84795.1"/>
    <property type="molecule type" value="Genomic_DNA"/>
</dbReference>
<dbReference type="GO" id="GO:0031047">
    <property type="term" value="P:regulatory ncRNA-mediated gene silencing"/>
    <property type="evidence" value="ECO:0007669"/>
    <property type="project" value="UniProtKB-KW"/>
</dbReference>
<accession>A0A3P8CJ35</accession>
<dbReference type="GO" id="GO:0006289">
    <property type="term" value="P:nucleotide-excision repair"/>
    <property type="evidence" value="ECO:0007669"/>
    <property type="project" value="InterPro"/>
</dbReference>
<dbReference type="GO" id="GO:0001671">
    <property type="term" value="F:ATPase activator activity"/>
    <property type="evidence" value="ECO:0007669"/>
    <property type="project" value="InterPro"/>
</dbReference>
<evidence type="ECO:0000256" key="3">
    <source>
        <dbReference type="ARBA" id="ARBA00008030"/>
    </source>
</evidence>
<dbReference type="Pfam" id="PF10155">
    <property type="entry name" value="CNOT11"/>
    <property type="match status" value="1"/>
</dbReference>
<feature type="compositionally biased region" description="Polar residues" evidence="10">
    <location>
        <begin position="221"/>
        <end position="232"/>
    </location>
</feature>
<keyword evidence="5 9" id="KW-0805">Transcription regulation</keyword>
<reference evidence="11 12" key="1">
    <citation type="submission" date="2018-11" db="EMBL/GenBank/DDBJ databases">
        <authorList>
            <consortium name="Pathogen Informatics"/>
        </authorList>
    </citation>
    <scope>NUCLEOTIDE SEQUENCE [LARGE SCALE GENOMIC DNA]</scope>
</reference>
<dbReference type="OrthoDB" id="364513at2759"/>
<dbReference type="Proteomes" id="UP000050761">
    <property type="component" value="Unassembled WGS sequence"/>
</dbReference>
<keyword evidence="9" id="KW-0234">DNA repair</keyword>
<dbReference type="PANTHER" id="PTHR15975:SF0">
    <property type="entry name" value="CCR4-NOT TRANSCRIPTION COMPLEX SUBUNIT 11"/>
    <property type="match status" value="1"/>
</dbReference>
<organism evidence="12 13">
    <name type="scientific">Heligmosomoides polygyrus</name>
    <name type="common">Parasitic roundworm</name>
    <dbReference type="NCBI Taxonomy" id="6339"/>
    <lineage>
        <taxon>Eukaryota</taxon>
        <taxon>Metazoa</taxon>
        <taxon>Ecdysozoa</taxon>
        <taxon>Nematoda</taxon>
        <taxon>Chromadorea</taxon>
        <taxon>Rhabditida</taxon>
        <taxon>Rhabditina</taxon>
        <taxon>Rhabditomorpha</taxon>
        <taxon>Strongyloidea</taxon>
        <taxon>Heligmosomidae</taxon>
        <taxon>Heligmosomoides</taxon>
    </lineage>
</organism>
<dbReference type="GO" id="GO:0000439">
    <property type="term" value="C:transcription factor TFIIH core complex"/>
    <property type="evidence" value="ECO:0007669"/>
    <property type="project" value="InterPro"/>
</dbReference>
<gene>
    <name evidence="11" type="ORF">HPBE_LOCUS10361</name>
</gene>
<comment type="similarity">
    <text evidence="3">Belongs to the CNOT11 family.</text>
</comment>
<evidence type="ECO:0000256" key="1">
    <source>
        <dbReference type="ARBA" id="ARBA00004123"/>
    </source>
</evidence>
<dbReference type="InterPro" id="IPR004598">
    <property type="entry name" value="TFIIH_p52/Tfb2"/>
</dbReference>
<dbReference type="AlphaFoldDB" id="A0A183FRB6"/>
<evidence type="ECO:0000256" key="10">
    <source>
        <dbReference type="SAM" id="MobiDB-lite"/>
    </source>
</evidence>
<keyword evidence="7 9" id="KW-0804">Transcription</keyword>
<evidence type="ECO:0000313" key="13">
    <source>
        <dbReference type="WBParaSite" id="HPBE_0001036001-mRNA-1"/>
    </source>
</evidence>
<dbReference type="Pfam" id="PF03849">
    <property type="entry name" value="Tfb2"/>
    <property type="match status" value="1"/>
</dbReference>
<evidence type="ECO:0000256" key="4">
    <source>
        <dbReference type="ARBA" id="ARBA00022490"/>
    </source>
</evidence>
<evidence type="ECO:0000256" key="5">
    <source>
        <dbReference type="ARBA" id="ARBA00023015"/>
    </source>
</evidence>
<dbReference type="InterPro" id="IPR019312">
    <property type="entry name" value="CNOT11"/>
</dbReference>
<evidence type="ECO:0000256" key="8">
    <source>
        <dbReference type="ARBA" id="ARBA00023242"/>
    </source>
</evidence>
<comment type="function">
    <text evidence="9">Component of the general transcription and DNA repair factor IIH (TFIIH) core complex which is involved in general and transcription-coupled nucleotide excision repair (NER) of damaged DNA.</text>
</comment>
<protein>
    <recommendedName>
        <fullName evidence="9">General transcription factor IIH subunit 4</fullName>
    </recommendedName>
</protein>
<accession>A0A183FRB6</accession>
<keyword evidence="6" id="KW-0943">RNA-mediated gene silencing</keyword>
<keyword evidence="8 9" id="KW-0539">Nucleus</keyword>